<proteinExistence type="predicted"/>
<gene>
    <name evidence="1" type="ORF">T11_4084</name>
</gene>
<dbReference type="Gene3D" id="2.40.70.10">
    <property type="entry name" value="Acid Proteases"/>
    <property type="match status" value="1"/>
</dbReference>
<dbReference type="OrthoDB" id="5920561at2759"/>
<comment type="caution">
    <text evidence="1">The sequence shown here is derived from an EMBL/GenBank/DDBJ whole genome shotgun (WGS) entry which is preliminary data.</text>
</comment>
<accession>A0A0V1HQ91</accession>
<dbReference type="CDD" id="cd00303">
    <property type="entry name" value="retropepsin_like"/>
    <property type="match status" value="1"/>
</dbReference>
<reference evidence="1 2" key="1">
    <citation type="submission" date="2015-01" db="EMBL/GenBank/DDBJ databases">
        <title>Evolution of Trichinella species and genotypes.</title>
        <authorList>
            <person name="Korhonen P.K."/>
            <person name="Edoardo P."/>
            <person name="Giuseppe L.R."/>
            <person name="Gasser R.B."/>
        </authorList>
    </citation>
    <scope>NUCLEOTIDE SEQUENCE [LARGE SCALE GENOMIC DNA]</scope>
    <source>
        <strain evidence="1">ISS1029</strain>
    </source>
</reference>
<dbReference type="Proteomes" id="UP000055024">
    <property type="component" value="Unassembled WGS sequence"/>
</dbReference>
<protein>
    <submittedName>
        <fullName evidence="1">Uncharacterized protein</fullName>
    </submittedName>
</protein>
<name>A0A0V1HQ91_9BILA</name>
<keyword evidence="2" id="KW-1185">Reference proteome</keyword>
<evidence type="ECO:0000313" key="1">
    <source>
        <dbReference type="EMBL" id="KRZ12710.1"/>
    </source>
</evidence>
<dbReference type="EMBL" id="JYDP01000038">
    <property type="protein sequence ID" value="KRZ12710.1"/>
    <property type="molecule type" value="Genomic_DNA"/>
</dbReference>
<evidence type="ECO:0000313" key="2">
    <source>
        <dbReference type="Proteomes" id="UP000055024"/>
    </source>
</evidence>
<sequence>MFENFLAALPQENLNERSLLINFVSPRFYSSIARSSTYEDAIQSLKSIFEKPVNEIYARHLLATRKQLQAGVLDAALRSSENYYESRSLPETVAATANDEDNERLSESPGVVAAARNPRYFFCGRSKHPRFQCLQPSVGSTFPLFLAEAVVEILLCGKEINCSIDSGSSESFIHPEVVERLGLKIIPSSEPVGMALSAFSIKALGCITVDLEVQDRLYKSFRRTGLPHLCADVILGQNFH</sequence>
<organism evidence="1 2">
    <name type="scientific">Trichinella zimbabwensis</name>
    <dbReference type="NCBI Taxonomy" id="268475"/>
    <lineage>
        <taxon>Eukaryota</taxon>
        <taxon>Metazoa</taxon>
        <taxon>Ecdysozoa</taxon>
        <taxon>Nematoda</taxon>
        <taxon>Enoplea</taxon>
        <taxon>Dorylaimia</taxon>
        <taxon>Trichinellida</taxon>
        <taxon>Trichinellidae</taxon>
        <taxon>Trichinella</taxon>
    </lineage>
</organism>
<dbReference type="InterPro" id="IPR021109">
    <property type="entry name" value="Peptidase_aspartic_dom_sf"/>
</dbReference>
<dbReference type="AlphaFoldDB" id="A0A0V1HQ91"/>
<dbReference type="EMBL" id="JYDP01000038">
    <property type="protein sequence ID" value="KRZ12709.1"/>
    <property type="molecule type" value="Genomic_DNA"/>
</dbReference>
<dbReference type="Pfam" id="PF13650">
    <property type="entry name" value="Asp_protease_2"/>
    <property type="match status" value="1"/>
</dbReference>